<evidence type="ECO:0000256" key="1">
    <source>
        <dbReference type="SAM" id="SignalP"/>
    </source>
</evidence>
<protein>
    <submittedName>
        <fullName evidence="2">T9SS type A sorting domain-containing protein</fullName>
    </submittedName>
</protein>
<keyword evidence="1" id="KW-0732">Signal</keyword>
<gene>
    <name evidence="2" type="ORF">GXP67_30030</name>
</gene>
<evidence type="ECO:0000313" key="2">
    <source>
        <dbReference type="EMBL" id="QHT70591.1"/>
    </source>
</evidence>
<proteinExistence type="predicted"/>
<keyword evidence="3" id="KW-1185">Reference proteome</keyword>
<name>A0A6C0GR95_9BACT</name>
<reference evidence="2 3" key="1">
    <citation type="submission" date="2020-01" db="EMBL/GenBank/DDBJ databases">
        <authorList>
            <person name="Kim M.K."/>
        </authorList>
    </citation>
    <scope>NUCLEOTIDE SEQUENCE [LARGE SCALE GENOMIC DNA]</scope>
    <source>
        <strain evidence="2 3">172606-1</strain>
    </source>
</reference>
<accession>A0A6C0GR95</accession>
<dbReference type="RefSeq" id="WP_162446568.1">
    <property type="nucleotide sequence ID" value="NZ_CP048222.1"/>
</dbReference>
<dbReference type="AlphaFoldDB" id="A0A6C0GR95"/>
<dbReference type="NCBIfam" id="TIGR04183">
    <property type="entry name" value="Por_Secre_tail"/>
    <property type="match status" value="1"/>
</dbReference>
<organism evidence="2 3">
    <name type="scientific">Rhodocytophaga rosea</name>
    <dbReference type="NCBI Taxonomy" id="2704465"/>
    <lineage>
        <taxon>Bacteria</taxon>
        <taxon>Pseudomonadati</taxon>
        <taxon>Bacteroidota</taxon>
        <taxon>Cytophagia</taxon>
        <taxon>Cytophagales</taxon>
        <taxon>Rhodocytophagaceae</taxon>
        <taxon>Rhodocytophaga</taxon>
    </lineage>
</organism>
<dbReference type="InterPro" id="IPR026444">
    <property type="entry name" value="Secre_tail"/>
</dbReference>
<feature type="signal peptide" evidence="1">
    <location>
        <begin position="1"/>
        <end position="26"/>
    </location>
</feature>
<evidence type="ECO:0000313" key="3">
    <source>
        <dbReference type="Proteomes" id="UP000480178"/>
    </source>
</evidence>
<dbReference type="EMBL" id="CP048222">
    <property type="protein sequence ID" value="QHT70591.1"/>
    <property type="molecule type" value="Genomic_DNA"/>
</dbReference>
<dbReference type="KEGG" id="rhoz:GXP67_30030"/>
<sequence length="134" mass="15061">MKTILNSVKTLAFASIFTLFGASAFAQEVALNKPDHNTIAESEVIVPRPAYYRSFQAVVFPRLDGSVAVNIEKAPHESILVRVFNNKGQVIHEKKMGKKELLTRNYQLNGMPKGTYTFEVASQNKVYRKEVTLD</sequence>
<dbReference type="Proteomes" id="UP000480178">
    <property type="component" value="Chromosome"/>
</dbReference>
<feature type="chain" id="PRO_5025584764" evidence="1">
    <location>
        <begin position="27"/>
        <end position="134"/>
    </location>
</feature>